<evidence type="ECO:0000313" key="1">
    <source>
        <dbReference type="EMBL" id="OGG65371.1"/>
    </source>
</evidence>
<organism evidence="1 2">
    <name type="scientific">Candidatus Kaiserbacteria bacterium RIFCSPHIGHO2_02_FULL_55_20</name>
    <dbReference type="NCBI Taxonomy" id="1798497"/>
    <lineage>
        <taxon>Bacteria</taxon>
        <taxon>Candidatus Kaiseribacteriota</taxon>
    </lineage>
</organism>
<reference evidence="1 2" key="1">
    <citation type="journal article" date="2016" name="Nat. Commun.">
        <title>Thousands of microbial genomes shed light on interconnected biogeochemical processes in an aquifer system.</title>
        <authorList>
            <person name="Anantharaman K."/>
            <person name="Brown C.T."/>
            <person name="Hug L.A."/>
            <person name="Sharon I."/>
            <person name="Castelle C.J."/>
            <person name="Probst A.J."/>
            <person name="Thomas B.C."/>
            <person name="Singh A."/>
            <person name="Wilkins M.J."/>
            <person name="Karaoz U."/>
            <person name="Brodie E.L."/>
            <person name="Williams K.H."/>
            <person name="Hubbard S.S."/>
            <person name="Banfield J.F."/>
        </authorList>
    </citation>
    <scope>NUCLEOTIDE SEQUENCE [LARGE SCALE GENOMIC DNA]</scope>
</reference>
<proteinExistence type="predicted"/>
<evidence type="ECO:0000313" key="2">
    <source>
        <dbReference type="Proteomes" id="UP000177652"/>
    </source>
</evidence>
<name>A0A1F6DVB9_9BACT</name>
<dbReference type="Proteomes" id="UP000177652">
    <property type="component" value="Unassembled WGS sequence"/>
</dbReference>
<accession>A0A1F6DVB9</accession>
<sequence>MSSIQHILRIHGDNILECESALKLLASSVRSSSLNLKEGPMYAPVYEFDSDSGERFEVKLFPGYGRWNFPLEEHIASMGGTLREAPDAIVTRFEIENGSPCERPLLALEFSGALPAGNNAWQRTGRALALAYAGIPYLYFAELGGQELDASRVIKAARFPNPLVPFAYAVLGMTSGSISLPVYIASPSSNQNVLQIFRDCFGTKESIELVRSILLTEDQNGSREKIEAKVLNVLRVLAEQRKRNDILTAEEWTELHAQKTGLEKAEWLIKRAMPWNKKIGLKGLPPSFYELLKAAQGNGVVAIGSKDMPISLIPANRRARFGAKIKSIYGAKTDKAFIGWLSNTSRPLLCVWVAGFKPRGDDSRPDRGLVPLARMIFGMEDVDVLTVVYGPAKPSTWSMLQSDIRKLAATNGLWEAIVNLSNGILINSSTSTGLKKLGFVVGKDTSLVEKKLLPAATDTPNFGEHDVDSILHLLFSHDAPDLGVYEALCNPPGGDWSGVTILEAGNTLELRWTSLPRVSGHTSKRPDHITEFIDERAMLAIESKDTVKSLEPAIGPRLIKYVGDLLSGTPTAVRSFKDAGWAQYGAGKIDKFELFSGAAFRYESREVLRRVLTIAKVDIVFGIEFQSERKGVIIHIVTNKKGNKLLPQISRLAVALEKMLTVEIH</sequence>
<gene>
    <name evidence="1" type="ORF">A3D71_01720</name>
</gene>
<dbReference type="AlphaFoldDB" id="A0A1F6DVB9"/>
<dbReference type="EMBL" id="MFLK01000049">
    <property type="protein sequence ID" value="OGG65371.1"/>
    <property type="molecule type" value="Genomic_DNA"/>
</dbReference>
<protein>
    <submittedName>
        <fullName evidence="1">Uncharacterized protein</fullName>
    </submittedName>
</protein>
<comment type="caution">
    <text evidence="1">The sequence shown here is derived from an EMBL/GenBank/DDBJ whole genome shotgun (WGS) entry which is preliminary data.</text>
</comment>
<dbReference type="STRING" id="1798497.A3D71_01720"/>